<dbReference type="Gene3D" id="3.40.30.10">
    <property type="entry name" value="Glutaredoxin"/>
    <property type="match status" value="1"/>
</dbReference>
<dbReference type="InterPro" id="IPR036249">
    <property type="entry name" value="Thioredoxin-like_sf"/>
</dbReference>
<comment type="caution">
    <text evidence="2">The sequence shown here is derived from an EMBL/GenBank/DDBJ whole genome shotgun (WGS) entry which is preliminary data.</text>
</comment>
<dbReference type="Pfam" id="PF00085">
    <property type="entry name" value="Thioredoxin"/>
    <property type="match status" value="1"/>
</dbReference>
<dbReference type="STRING" id="1385514.N782_11705"/>
<evidence type="ECO:0000313" key="3">
    <source>
        <dbReference type="Proteomes" id="UP000030147"/>
    </source>
</evidence>
<dbReference type="eggNOG" id="COG0526">
    <property type="taxonomic scope" value="Bacteria"/>
</dbReference>
<proteinExistence type="predicted"/>
<dbReference type="AlphaFoldDB" id="A0A0A2TDN5"/>
<feature type="domain" description="Thioredoxin" evidence="1">
    <location>
        <begin position="10"/>
        <end position="85"/>
    </location>
</feature>
<dbReference type="Proteomes" id="UP000030147">
    <property type="component" value="Unassembled WGS sequence"/>
</dbReference>
<gene>
    <name evidence="2" type="ORF">N782_11705</name>
</gene>
<keyword evidence="3" id="KW-1185">Reference proteome</keyword>
<dbReference type="CDD" id="cd02947">
    <property type="entry name" value="TRX_family"/>
    <property type="match status" value="1"/>
</dbReference>
<protein>
    <submittedName>
        <fullName evidence="2">Thioredoxin</fullName>
    </submittedName>
</protein>
<dbReference type="OrthoDB" id="5784238at2"/>
<dbReference type="RefSeq" id="WP_036819630.1">
    <property type="nucleotide sequence ID" value="NZ_AVBF01000028.1"/>
</dbReference>
<evidence type="ECO:0000313" key="2">
    <source>
        <dbReference type="EMBL" id="KGP72538.1"/>
    </source>
</evidence>
<organism evidence="2 3">
    <name type="scientific">Pontibacillus yanchengensis Y32</name>
    <dbReference type="NCBI Taxonomy" id="1385514"/>
    <lineage>
        <taxon>Bacteria</taxon>
        <taxon>Bacillati</taxon>
        <taxon>Bacillota</taxon>
        <taxon>Bacilli</taxon>
        <taxon>Bacillales</taxon>
        <taxon>Bacillaceae</taxon>
        <taxon>Pontibacillus</taxon>
    </lineage>
</organism>
<sequence>MQFLEENPFQALQKSSKTYEMTFIHSPFCGTCHIARKMLETLEAAKEELTLNELNASVHPTFMQHFQIESVPCLLITNGMDVEEKVYAFHSVPHMYDKISEYEDL</sequence>
<dbReference type="SUPFAM" id="SSF52833">
    <property type="entry name" value="Thioredoxin-like"/>
    <property type="match status" value="1"/>
</dbReference>
<name>A0A0A2TDN5_9BACI</name>
<dbReference type="EMBL" id="AVBF01000028">
    <property type="protein sequence ID" value="KGP72538.1"/>
    <property type="molecule type" value="Genomic_DNA"/>
</dbReference>
<dbReference type="InterPro" id="IPR013766">
    <property type="entry name" value="Thioredoxin_domain"/>
</dbReference>
<reference evidence="2 3" key="1">
    <citation type="journal article" date="2015" name="Stand. Genomic Sci.">
        <title>High quality draft genome sequence of the moderately halophilic bacterium Pontibacillus yanchengensis Y32(T) and comparison among Pontibacillus genomes.</title>
        <authorList>
            <person name="Huang J."/>
            <person name="Qiao Z.X."/>
            <person name="Tang J.W."/>
            <person name="Wang G."/>
        </authorList>
    </citation>
    <scope>NUCLEOTIDE SEQUENCE [LARGE SCALE GENOMIC DNA]</scope>
    <source>
        <strain evidence="2 3">Y32</strain>
    </source>
</reference>
<accession>A0A0A2TDN5</accession>
<evidence type="ECO:0000259" key="1">
    <source>
        <dbReference type="Pfam" id="PF00085"/>
    </source>
</evidence>